<evidence type="ECO:0000256" key="4">
    <source>
        <dbReference type="ARBA" id="ARBA00022842"/>
    </source>
</evidence>
<keyword evidence="5" id="KW-0119">Carbohydrate metabolism</keyword>
<sequence length="113" mass="13334">MRSVLPSFICKFKAILFDLDGVVVDSDFLHEEAKKAALIHYHFEITKIDWEKIKHHATSQIYQWLGEHYPDIKFSEKEFMGFKSQYFLKFASSKIKLMPGALVFIKYLKKRGD</sequence>
<protein>
    <recommendedName>
        <fullName evidence="8">HAD family phosphatase</fullName>
    </recommendedName>
</protein>
<accession>A0A1G2QEY3</accession>
<dbReference type="GO" id="GO:0046872">
    <property type="term" value="F:metal ion binding"/>
    <property type="evidence" value="ECO:0007669"/>
    <property type="project" value="UniProtKB-KW"/>
</dbReference>
<dbReference type="Gene3D" id="1.10.150.240">
    <property type="entry name" value="Putative phosphatase, domain 2"/>
    <property type="match status" value="1"/>
</dbReference>
<evidence type="ECO:0000256" key="5">
    <source>
        <dbReference type="ARBA" id="ARBA00023277"/>
    </source>
</evidence>
<dbReference type="Pfam" id="PF00702">
    <property type="entry name" value="Hydrolase"/>
    <property type="match status" value="1"/>
</dbReference>
<keyword evidence="4" id="KW-0460">Magnesium</keyword>
<comment type="similarity">
    <text evidence="2">Belongs to the HAD-like hydrolase superfamily. CbbY/CbbZ/Gph/YieH family.</text>
</comment>
<evidence type="ECO:0000256" key="2">
    <source>
        <dbReference type="ARBA" id="ARBA00006171"/>
    </source>
</evidence>
<dbReference type="Proteomes" id="UP000176222">
    <property type="component" value="Unassembled WGS sequence"/>
</dbReference>
<dbReference type="EMBL" id="MHTH01000005">
    <property type="protein sequence ID" value="OHA59150.1"/>
    <property type="molecule type" value="Genomic_DNA"/>
</dbReference>
<dbReference type="InterPro" id="IPR023198">
    <property type="entry name" value="PGP-like_dom2"/>
</dbReference>
<organism evidence="6 7">
    <name type="scientific">Candidatus Vogelbacteria bacterium RIFOXYB1_FULL_42_16</name>
    <dbReference type="NCBI Taxonomy" id="1802436"/>
    <lineage>
        <taxon>Bacteria</taxon>
        <taxon>Candidatus Vogeliibacteriota</taxon>
    </lineage>
</organism>
<evidence type="ECO:0000313" key="7">
    <source>
        <dbReference type="Proteomes" id="UP000176222"/>
    </source>
</evidence>
<keyword evidence="3" id="KW-0479">Metal-binding</keyword>
<reference evidence="6 7" key="1">
    <citation type="journal article" date="2016" name="Nat. Commun.">
        <title>Thousands of microbial genomes shed light on interconnected biogeochemical processes in an aquifer system.</title>
        <authorList>
            <person name="Anantharaman K."/>
            <person name="Brown C.T."/>
            <person name="Hug L.A."/>
            <person name="Sharon I."/>
            <person name="Castelle C.J."/>
            <person name="Probst A.J."/>
            <person name="Thomas B.C."/>
            <person name="Singh A."/>
            <person name="Wilkins M.J."/>
            <person name="Karaoz U."/>
            <person name="Brodie E.L."/>
            <person name="Williams K.H."/>
            <person name="Hubbard S.S."/>
            <person name="Banfield J.F."/>
        </authorList>
    </citation>
    <scope>NUCLEOTIDE SEQUENCE [LARGE SCALE GENOMIC DNA]</scope>
</reference>
<dbReference type="InterPro" id="IPR051600">
    <property type="entry name" value="Beta-PGM-like"/>
</dbReference>
<evidence type="ECO:0000313" key="6">
    <source>
        <dbReference type="EMBL" id="OHA59150.1"/>
    </source>
</evidence>
<dbReference type="PANTHER" id="PTHR46193:SF18">
    <property type="entry name" value="HEXITOL PHOSPHATASE B"/>
    <property type="match status" value="1"/>
</dbReference>
<proteinExistence type="inferred from homology"/>
<dbReference type="AlphaFoldDB" id="A0A1G2QEY3"/>
<dbReference type="InterPro" id="IPR023214">
    <property type="entry name" value="HAD_sf"/>
</dbReference>
<evidence type="ECO:0000256" key="1">
    <source>
        <dbReference type="ARBA" id="ARBA00001946"/>
    </source>
</evidence>
<dbReference type="GO" id="GO:0003824">
    <property type="term" value="F:catalytic activity"/>
    <property type="evidence" value="ECO:0007669"/>
    <property type="project" value="UniProtKB-ARBA"/>
</dbReference>
<gene>
    <name evidence="6" type="ORF">A2370_03115</name>
</gene>
<dbReference type="Gene3D" id="3.40.50.1000">
    <property type="entry name" value="HAD superfamily/HAD-like"/>
    <property type="match status" value="1"/>
</dbReference>
<dbReference type="InterPro" id="IPR036412">
    <property type="entry name" value="HAD-like_sf"/>
</dbReference>
<comment type="cofactor">
    <cofactor evidence="1">
        <name>Mg(2+)</name>
        <dbReference type="ChEBI" id="CHEBI:18420"/>
    </cofactor>
</comment>
<dbReference type="SUPFAM" id="SSF56784">
    <property type="entry name" value="HAD-like"/>
    <property type="match status" value="1"/>
</dbReference>
<comment type="caution">
    <text evidence="6">The sequence shown here is derived from an EMBL/GenBank/DDBJ whole genome shotgun (WGS) entry which is preliminary data.</text>
</comment>
<evidence type="ECO:0008006" key="8">
    <source>
        <dbReference type="Google" id="ProtNLM"/>
    </source>
</evidence>
<name>A0A1G2QEY3_9BACT</name>
<evidence type="ECO:0000256" key="3">
    <source>
        <dbReference type="ARBA" id="ARBA00022723"/>
    </source>
</evidence>
<dbReference type="PANTHER" id="PTHR46193">
    <property type="entry name" value="6-PHOSPHOGLUCONATE PHOSPHATASE"/>
    <property type="match status" value="1"/>
</dbReference>
<dbReference type="STRING" id="1802436.A2370_03115"/>